<feature type="signal peptide" evidence="1">
    <location>
        <begin position="1"/>
        <end position="32"/>
    </location>
</feature>
<keyword evidence="3" id="KW-1185">Reference proteome</keyword>
<dbReference type="AlphaFoldDB" id="A0A3D9YZU4"/>
<gene>
    <name evidence="2" type="ORF">DES32_0968</name>
</gene>
<dbReference type="RefSeq" id="WP_115835565.1">
    <property type="nucleotide sequence ID" value="NZ_CP025086.1"/>
</dbReference>
<dbReference type="EMBL" id="QUMO01000002">
    <property type="protein sequence ID" value="REF87348.1"/>
    <property type="molecule type" value="Genomic_DNA"/>
</dbReference>
<proteinExistence type="predicted"/>
<name>A0A3D9YZU4_9HYPH</name>
<sequence length="127" mass="13830">MLGKRAKSSTRAILAISSFACAAVFFAAFAHAAPRTKFWNITGDTVVKFELAPAGTTNWGPDQCKNDSDDSVDDDERLTIKDVATGTYDARLSYKDGGICFAKSVKVVEGKIFSIEKKELIDCTKPR</sequence>
<accession>A0A3D9YZU4</accession>
<evidence type="ECO:0000313" key="2">
    <source>
        <dbReference type="EMBL" id="REF87348.1"/>
    </source>
</evidence>
<dbReference type="OrthoDB" id="7306240at2"/>
<comment type="caution">
    <text evidence="2">The sequence shown here is derived from an EMBL/GenBank/DDBJ whole genome shotgun (WGS) entry which is preliminary data.</text>
</comment>
<protein>
    <submittedName>
        <fullName evidence="2">Uncharacterized protein</fullName>
    </submittedName>
</protein>
<keyword evidence="1" id="KW-0732">Signal</keyword>
<evidence type="ECO:0000256" key="1">
    <source>
        <dbReference type="SAM" id="SignalP"/>
    </source>
</evidence>
<dbReference type="Proteomes" id="UP000256900">
    <property type="component" value="Unassembled WGS sequence"/>
</dbReference>
<evidence type="ECO:0000313" key="3">
    <source>
        <dbReference type="Proteomes" id="UP000256900"/>
    </source>
</evidence>
<organism evidence="2 3">
    <name type="scientific">Methylovirgula ligni</name>
    <dbReference type="NCBI Taxonomy" id="569860"/>
    <lineage>
        <taxon>Bacteria</taxon>
        <taxon>Pseudomonadati</taxon>
        <taxon>Pseudomonadota</taxon>
        <taxon>Alphaproteobacteria</taxon>
        <taxon>Hyphomicrobiales</taxon>
        <taxon>Beijerinckiaceae</taxon>
        <taxon>Methylovirgula</taxon>
    </lineage>
</organism>
<feature type="chain" id="PRO_5017810858" evidence="1">
    <location>
        <begin position="33"/>
        <end position="127"/>
    </location>
</feature>
<reference evidence="2 3" key="1">
    <citation type="submission" date="2018-08" db="EMBL/GenBank/DDBJ databases">
        <title>Genomic Encyclopedia of Type Strains, Phase IV (KMG-IV): sequencing the most valuable type-strain genomes for metagenomic binning, comparative biology and taxonomic classification.</title>
        <authorList>
            <person name="Goeker M."/>
        </authorList>
    </citation>
    <scope>NUCLEOTIDE SEQUENCE [LARGE SCALE GENOMIC DNA]</scope>
    <source>
        <strain evidence="2 3">BW863</strain>
    </source>
</reference>